<feature type="repeat" description="Pumilio" evidence="5">
    <location>
        <begin position="264"/>
        <end position="299"/>
    </location>
</feature>
<dbReference type="Pfam" id="PF00806">
    <property type="entry name" value="PUF"/>
    <property type="match status" value="8"/>
</dbReference>
<name>A0AAV3RZJ8_LITER</name>
<dbReference type="GO" id="GO:0006417">
    <property type="term" value="P:regulation of translation"/>
    <property type="evidence" value="ECO:0007669"/>
    <property type="project" value="UniProtKB-KW"/>
</dbReference>
<evidence type="ECO:0000259" key="7">
    <source>
        <dbReference type="PROSITE" id="PS50303"/>
    </source>
</evidence>
<comment type="function">
    <text evidence="4">Sequence-specific RNA-binding protein that regulates translation and mRNA stability by binding the 3'-UTR of target mRNAs.</text>
</comment>
<protein>
    <submittedName>
        <fullName evidence="8">RNA metabolism protein</fullName>
    </submittedName>
</protein>
<comment type="caution">
    <text evidence="8">The sequence shown here is derived from an EMBL/GenBank/DDBJ whole genome shotgun (WGS) entry which is preliminary data.</text>
</comment>
<dbReference type="InterPro" id="IPR011989">
    <property type="entry name" value="ARM-like"/>
</dbReference>
<dbReference type="AlphaFoldDB" id="A0AAV3RZJ8"/>
<evidence type="ECO:0000313" key="8">
    <source>
        <dbReference type="EMBL" id="GAA0185281.1"/>
    </source>
</evidence>
<evidence type="ECO:0000256" key="5">
    <source>
        <dbReference type="PROSITE-ProRule" id="PRU00317"/>
    </source>
</evidence>
<keyword evidence="3" id="KW-0694">RNA-binding</keyword>
<feature type="repeat" description="Pumilio" evidence="5">
    <location>
        <begin position="448"/>
        <end position="483"/>
    </location>
</feature>
<dbReference type="PROSITE" id="PS50303">
    <property type="entry name" value="PUM_HD"/>
    <property type="match status" value="1"/>
</dbReference>
<dbReference type="InterPro" id="IPR033133">
    <property type="entry name" value="PUM-HD"/>
</dbReference>
<sequence>MSPDPNSPNNGHHQPPHVPSLSSQQENASSDLLPQPVVSASIPYNNQNLEISPLSSLPTMFMYPNSLPETPFDHELESQFAGLNVSSNSSHRHHHQSGYGNSITNGGVGSVLGNNNSSFGVNNYLRFLPQFTNEELQRMRVQSAVDGQMGAYMQHQQEGFFDASENLRFLPSRTSNFGSLAKTNSHIMPRSFNNTNGLQINPYEYFGVVPSAARKNGCTPGQYNVYNPRSIINGENPNRCFLHSGMECDMVQPCQRVSLSNLESLRGNIFVVAKDQLGCRFLQKRFDERKPEEIEMIYREIRPHVHELMVDQFGNFLMQKFFEVCNFQQMNQLLVMLVSDRLQLLAICVDTHGTRAMQKFLEYLATEEQRTCLVSTLQHITLDLCQNTNGHHVIRHCLKFFTVRENKAILDVVVLHCIDIATDRSGCCVLQQCVEHAQGKHRECLVHEITKNSLLLSENRYGNYVVQYLLGLGIRRITHDVLAHLKNNFVTLSMNKFGSNVVEKCLKEADGVQIDQIILEIITHNKFLMVLQDSYGNYVAQSALDIAQGLIRDQMIREIQNHYPSLHSHPHGKRVLARARANIRKQRPST</sequence>
<feature type="repeat" description="Pumilio" evidence="5">
    <location>
        <begin position="300"/>
        <end position="335"/>
    </location>
</feature>
<dbReference type="InterPro" id="IPR001313">
    <property type="entry name" value="Pumilio_RNA-bd_rpt"/>
</dbReference>
<keyword evidence="2" id="KW-0810">Translation regulation</keyword>
<feature type="compositionally biased region" description="Polar residues" evidence="6">
    <location>
        <begin position="20"/>
        <end position="30"/>
    </location>
</feature>
<dbReference type="EMBL" id="BAABME010012578">
    <property type="protein sequence ID" value="GAA0185281.1"/>
    <property type="molecule type" value="Genomic_DNA"/>
</dbReference>
<dbReference type="PROSITE" id="PS50302">
    <property type="entry name" value="PUM"/>
    <property type="match status" value="7"/>
</dbReference>
<evidence type="ECO:0000313" key="9">
    <source>
        <dbReference type="Proteomes" id="UP001454036"/>
    </source>
</evidence>
<dbReference type="InterPro" id="IPR033712">
    <property type="entry name" value="Pumilio_RNA-bd"/>
</dbReference>
<reference evidence="8 9" key="1">
    <citation type="submission" date="2024-01" db="EMBL/GenBank/DDBJ databases">
        <title>The complete chloroplast genome sequence of Lithospermum erythrorhizon: insights into the phylogenetic relationship among Boraginaceae species and the maternal lineages of purple gromwells.</title>
        <authorList>
            <person name="Okada T."/>
            <person name="Watanabe K."/>
        </authorList>
    </citation>
    <scope>NUCLEOTIDE SEQUENCE [LARGE SCALE GENOMIC DNA]</scope>
</reference>
<feature type="repeat" description="Pumilio" evidence="5">
    <location>
        <begin position="336"/>
        <end position="375"/>
    </location>
</feature>
<accession>A0AAV3RZJ8</accession>
<dbReference type="Gene3D" id="1.25.10.10">
    <property type="entry name" value="Leucine-rich Repeat Variant"/>
    <property type="match status" value="1"/>
</dbReference>
<dbReference type="SUPFAM" id="SSF48371">
    <property type="entry name" value="ARM repeat"/>
    <property type="match status" value="1"/>
</dbReference>
<evidence type="ECO:0000256" key="1">
    <source>
        <dbReference type="ARBA" id="ARBA00022737"/>
    </source>
</evidence>
<dbReference type="GO" id="GO:0003729">
    <property type="term" value="F:mRNA binding"/>
    <property type="evidence" value="ECO:0007669"/>
    <property type="project" value="TreeGrafter"/>
</dbReference>
<dbReference type="GO" id="GO:0005737">
    <property type="term" value="C:cytoplasm"/>
    <property type="evidence" value="ECO:0007669"/>
    <property type="project" value="TreeGrafter"/>
</dbReference>
<dbReference type="FunFam" id="1.25.10.10:FF:000237">
    <property type="entry name" value="Pumilio homolog 9"/>
    <property type="match status" value="1"/>
</dbReference>
<keyword evidence="9" id="KW-1185">Reference proteome</keyword>
<dbReference type="PANTHER" id="PTHR12537">
    <property type="entry name" value="RNA BINDING PROTEIN PUMILIO-RELATED"/>
    <property type="match status" value="1"/>
</dbReference>
<dbReference type="Proteomes" id="UP001454036">
    <property type="component" value="Unassembled WGS sequence"/>
</dbReference>
<evidence type="ECO:0000256" key="4">
    <source>
        <dbReference type="ARBA" id="ARBA00058490"/>
    </source>
</evidence>
<proteinExistence type="predicted"/>
<dbReference type="InterPro" id="IPR016024">
    <property type="entry name" value="ARM-type_fold"/>
</dbReference>
<evidence type="ECO:0000256" key="3">
    <source>
        <dbReference type="ARBA" id="ARBA00022884"/>
    </source>
</evidence>
<keyword evidence="1" id="KW-0677">Repeat</keyword>
<feature type="region of interest" description="Disordered" evidence="6">
    <location>
        <begin position="1"/>
        <end position="30"/>
    </location>
</feature>
<evidence type="ECO:0000256" key="6">
    <source>
        <dbReference type="SAM" id="MobiDB-lite"/>
    </source>
</evidence>
<dbReference type="CDD" id="cd07920">
    <property type="entry name" value="Pumilio"/>
    <property type="match status" value="1"/>
</dbReference>
<dbReference type="PANTHER" id="PTHR12537:SF129">
    <property type="entry name" value="PUMILIO HOMOLOG 15-LIKE"/>
    <property type="match status" value="1"/>
</dbReference>
<organism evidence="8 9">
    <name type="scientific">Lithospermum erythrorhizon</name>
    <name type="common">Purple gromwell</name>
    <name type="synonym">Lithospermum officinale var. erythrorhizon</name>
    <dbReference type="NCBI Taxonomy" id="34254"/>
    <lineage>
        <taxon>Eukaryota</taxon>
        <taxon>Viridiplantae</taxon>
        <taxon>Streptophyta</taxon>
        <taxon>Embryophyta</taxon>
        <taxon>Tracheophyta</taxon>
        <taxon>Spermatophyta</taxon>
        <taxon>Magnoliopsida</taxon>
        <taxon>eudicotyledons</taxon>
        <taxon>Gunneridae</taxon>
        <taxon>Pentapetalae</taxon>
        <taxon>asterids</taxon>
        <taxon>lamiids</taxon>
        <taxon>Boraginales</taxon>
        <taxon>Boraginaceae</taxon>
        <taxon>Boraginoideae</taxon>
        <taxon>Lithospermeae</taxon>
        <taxon>Lithospermum</taxon>
    </lineage>
</organism>
<feature type="repeat" description="Pumilio" evidence="5">
    <location>
        <begin position="521"/>
        <end position="557"/>
    </location>
</feature>
<feature type="repeat" description="Pumilio" evidence="5">
    <location>
        <begin position="411"/>
        <end position="447"/>
    </location>
</feature>
<gene>
    <name evidence="8" type="ORF">LIER_32569</name>
</gene>
<feature type="repeat" description="Pumilio" evidence="5">
    <location>
        <begin position="484"/>
        <end position="520"/>
    </location>
</feature>
<evidence type="ECO:0000256" key="2">
    <source>
        <dbReference type="ARBA" id="ARBA00022845"/>
    </source>
</evidence>
<dbReference type="SMART" id="SM00025">
    <property type="entry name" value="Pumilio"/>
    <property type="match status" value="8"/>
</dbReference>
<feature type="domain" description="PUM-HD" evidence="7">
    <location>
        <begin position="237"/>
        <end position="583"/>
    </location>
</feature>